<keyword evidence="3" id="KW-0274">FAD</keyword>
<evidence type="ECO:0000259" key="7">
    <source>
        <dbReference type="Pfam" id="PF01494"/>
    </source>
</evidence>
<keyword evidence="6" id="KW-0812">Transmembrane</keyword>
<dbReference type="SUPFAM" id="SSF54373">
    <property type="entry name" value="FAD-linked reductases, C-terminal domain"/>
    <property type="match status" value="1"/>
</dbReference>
<evidence type="ECO:0000313" key="8">
    <source>
        <dbReference type="EMBL" id="KAJ7755536.1"/>
    </source>
</evidence>
<feature type="domain" description="FAD-binding" evidence="7">
    <location>
        <begin position="36"/>
        <end position="386"/>
    </location>
</feature>
<evidence type="ECO:0000313" key="9">
    <source>
        <dbReference type="Proteomes" id="UP001215598"/>
    </source>
</evidence>
<keyword evidence="9" id="KW-1185">Reference proteome</keyword>
<evidence type="ECO:0000256" key="1">
    <source>
        <dbReference type="ARBA" id="ARBA00007992"/>
    </source>
</evidence>
<dbReference type="Gene3D" id="3.50.50.60">
    <property type="entry name" value="FAD/NAD(P)-binding domain"/>
    <property type="match status" value="1"/>
</dbReference>
<name>A0AAD7J3F5_9AGAR</name>
<dbReference type="GO" id="GO:0071949">
    <property type="term" value="F:FAD binding"/>
    <property type="evidence" value="ECO:0007669"/>
    <property type="project" value="InterPro"/>
</dbReference>
<keyword evidence="4" id="KW-0560">Oxidoreductase</keyword>
<evidence type="ECO:0000256" key="5">
    <source>
        <dbReference type="ARBA" id="ARBA00023033"/>
    </source>
</evidence>
<evidence type="ECO:0000256" key="6">
    <source>
        <dbReference type="SAM" id="Phobius"/>
    </source>
</evidence>
<keyword evidence="5" id="KW-0503">Monooxygenase</keyword>
<comment type="similarity">
    <text evidence="1">Belongs to the paxM FAD-dependent monooxygenase family.</text>
</comment>
<dbReference type="InterPro" id="IPR050493">
    <property type="entry name" value="FAD-dep_Monooxygenase_BioMet"/>
</dbReference>
<accession>A0AAD7J3F5</accession>
<reference evidence="8" key="1">
    <citation type="submission" date="2023-03" db="EMBL/GenBank/DDBJ databases">
        <title>Massive genome expansion in bonnet fungi (Mycena s.s.) driven by repeated elements and novel gene families across ecological guilds.</title>
        <authorList>
            <consortium name="Lawrence Berkeley National Laboratory"/>
            <person name="Harder C.B."/>
            <person name="Miyauchi S."/>
            <person name="Viragh M."/>
            <person name="Kuo A."/>
            <person name="Thoen E."/>
            <person name="Andreopoulos B."/>
            <person name="Lu D."/>
            <person name="Skrede I."/>
            <person name="Drula E."/>
            <person name="Henrissat B."/>
            <person name="Morin E."/>
            <person name="Kohler A."/>
            <person name="Barry K."/>
            <person name="LaButti K."/>
            <person name="Morin E."/>
            <person name="Salamov A."/>
            <person name="Lipzen A."/>
            <person name="Mereny Z."/>
            <person name="Hegedus B."/>
            <person name="Baldrian P."/>
            <person name="Stursova M."/>
            <person name="Weitz H."/>
            <person name="Taylor A."/>
            <person name="Grigoriev I.V."/>
            <person name="Nagy L.G."/>
            <person name="Martin F."/>
            <person name="Kauserud H."/>
        </authorList>
    </citation>
    <scope>NUCLEOTIDE SEQUENCE</scope>
    <source>
        <strain evidence="8">CBHHK182m</strain>
    </source>
</reference>
<protein>
    <submittedName>
        <fullName evidence="8">FAD/NAD(P)-binding domain-containing protein</fullName>
    </submittedName>
</protein>
<evidence type="ECO:0000256" key="3">
    <source>
        <dbReference type="ARBA" id="ARBA00022827"/>
    </source>
</evidence>
<feature type="transmembrane region" description="Helical" evidence="6">
    <location>
        <begin position="35"/>
        <end position="53"/>
    </location>
</feature>
<evidence type="ECO:0000256" key="4">
    <source>
        <dbReference type="ARBA" id="ARBA00023002"/>
    </source>
</evidence>
<keyword evidence="2" id="KW-0285">Flavoprotein</keyword>
<keyword evidence="6" id="KW-0472">Membrane</keyword>
<dbReference type="PRINTS" id="PR00420">
    <property type="entry name" value="RNGMNOXGNASE"/>
</dbReference>
<organism evidence="8 9">
    <name type="scientific">Mycena metata</name>
    <dbReference type="NCBI Taxonomy" id="1033252"/>
    <lineage>
        <taxon>Eukaryota</taxon>
        <taxon>Fungi</taxon>
        <taxon>Dikarya</taxon>
        <taxon>Basidiomycota</taxon>
        <taxon>Agaricomycotina</taxon>
        <taxon>Agaricomycetes</taxon>
        <taxon>Agaricomycetidae</taxon>
        <taxon>Agaricales</taxon>
        <taxon>Marasmiineae</taxon>
        <taxon>Mycenaceae</taxon>
        <taxon>Mycena</taxon>
    </lineage>
</organism>
<dbReference type="EMBL" id="JARKIB010000049">
    <property type="protein sequence ID" value="KAJ7755536.1"/>
    <property type="molecule type" value="Genomic_DNA"/>
</dbReference>
<dbReference type="AlphaFoldDB" id="A0AAD7J3F5"/>
<dbReference type="Pfam" id="PF01494">
    <property type="entry name" value="FAD_binding_3"/>
    <property type="match status" value="1"/>
</dbReference>
<keyword evidence="6" id="KW-1133">Transmembrane helix</keyword>
<sequence length="437" mass="47242">MNDRGTGAYAGGHLKSAVSRNEAKMQCPGDSPRPLNVVIVGAGIGGLAAAISLRRNGHRITIFEASQSKSEIGAGITVQRNAVRVLKHLGYSKENLKAIDFDGAELYDAKTGARTTAPWLIAKSEDEDIFCHRNDLHEELGRLATGEGDGPPVQIRLGTKILACDPEVGTVTLNNGENISADLVVGADGIHSAVRTGILGHVVKAPPSGLSCFRCLFDTSALNSIPDLDWLTDGISGARVVAWREGGPIRSFFIYKCSNGSLVNLVAFYADAAQDEPTWTPTVTREEILETFKGFNSKFLRIFDLPADSPPMRWQLRALPFIPTWIHGRTALLGDSAHATLPLLGQGAAMAFEEAATLGCLLPLGTNKEDVPVRLEAYQTLRKGRGDYMNAEAQAQAAVPEKRGTYLTSREMQRHVLEYDAIKVAGDYYEAHFGDKI</sequence>
<dbReference type="Proteomes" id="UP001215598">
    <property type="component" value="Unassembled WGS sequence"/>
</dbReference>
<dbReference type="GO" id="GO:0004497">
    <property type="term" value="F:monooxygenase activity"/>
    <property type="evidence" value="ECO:0007669"/>
    <property type="project" value="UniProtKB-KW"/>
</dbReference>
<dbReference type="PANTHER" id="PTHR13789">
    <property type="entry name" value="MONOOXYGENASE"/>
    <property type="match status" value="1"/>
</dbReference>
<dbReference type="PANTHER" id="PTHR13789:SF309">
    <property type="entry name" value="PUTATIVE (AFU_ORTHOLOGUE AFUA_6G14510)-RELATED"/>
    <property type="match status" value="1"/>
</dbReference>
<gene>
    <name evidence="8" type="ORF">B0H16DRAFT_1540756</name>
</gene>
<comment type="caution">
    <text evidence="8">The sequence shown here is derived from an EMBL/GenBank/DDBJ whole genome shotgun (WGS) entry which is preliminary data.</text>
</comment>
<evidence type="ECO:0000256" key="2">
    <source>
        <dbReference type="ARBA" id="ARBA00022630"/>
    </source>
</evidence>
<proteinExistence type="inferred from homology"/>
<dbReference type="SUPFAM" id="SSF51905">
    <property type="entry name" value="FAD/NAD(P)-binding domain"/>
    <property type="match status" value="1"/>
</dbReference>
<dbReference type="InterPro" id="IPR036188">
    <property type="entry name" value="FAD/NAD-bd_sf"/>
</dbReference>
<dbReference type="InterPro" id="IPR002938">
    <property type="entry name" value="FAD-bd"/>
</dbReference>